<reference evidence="2 3" key="1">
    <citation type="submission" date="2009-01" db="EMBL/GenBank/DDBJ databases">
        <authorList>
            <person name="Fulton L."/>
            <person name="Clifton S."/>
            <person name="Chinwalla A.T."/>
            <person name="Mitreva M."/>
            <person name="Sodergren E."/>
            <person name="Weinstock G."/>
            <person name="Clifton S."/>
            <person name="Dooling D.J."/>
            <person name="Fulton B."/>
            <person name="Minx P."/>
            <person name="Pepin K.H."/>
            <person name="Johnson M."/>
            <person name="Bhonagiri V."/>
            <person name="Nash W.E."/>
            <person name="Mardis E.R."/>
            <person name="Wilson R.K."/>
        </authorList>
    </citation>
    <scope>NUCLEOTIDE SEQUENCE [LARGE SCALE GENOMIC DNA]</scope>
    <source>
        <strain evidence="2 3">ATCC 33806</strain>
    </source>
</reference>
<dbReference type="AlphaFoldDB" id="C0E181"/>
<dbReference type="HOGENOM" id="CLU_2368047_0_0_11"/>
<keyword evidence="1" id="KW-0472">Membrane</keyword>
<feature type="transmembrane region" description="Helical" evidence="1">
    <location>
        <begin position="71"/>
        <end position="92"/>
    </location>
</feature>
<dbReference type="RefSeq" id="WP_005520131.1">
    <property type="nucleotide sequence ID" value="NZ_EQ973328.1"/>
</dbReference>
<accession>C0E181</accession>
<protein>
    <submittedName>
        <fullName evidence="2">Uncharacterized protein</fullName>
    </submittedName>
</protein>
<gene>
    <name evidence="2" type="ORF">CORMATOL_00731</name>
</gene>
<evidence type="ECO:0000313" key="2">
    <source>
        <dbReference type="EMBL" id="EEG27706.1"/>
    </source>
</evidence>
<dbReference type="EMBL" id="ACEB01000007">
    <property type="protein sequence ID" value="EEG27706.1"/>
    <property type="molecule type" value="Genomic_DNA"/>
</dbReference>
<organism evidence="2 3">
    <name type="scientific">Corynebacterium matruchotii ATCC 33806</name>
    <dbReference type="NCBI Taxonomy" id="566549"/>
    <lineage>
        <taxon>Bacteria</taxon>
        <taxon>Bacillati</taxon>
        <taxon>Actinomycetota</taxon>
        <taxon>Actinomycetes</taxon>
        <taxon>Mycobacteriales</taxon>
        <taxon>Corynebacteriaceae</taxon>
        <taxon>Corynebacterium</taxon>
    </lineage>
</organism>
<evidence type="ECO:0000256" key="1">
    <source>
        <dbReference type="SAM" id="Phobius"/>
    </source>
</evidence>
<comment type="caution">
    <text evidence="2">The sequence shown here is derived from an EMBL/GenBank/DDBJ whole genome shotgun (WGS) entry which is preliminary data.</text>
</comment>
<keyword evidence="1" id="KW-1133">Transmembrane helix</keyword>
<keyword evidence="1" id="KW-0812">Transmembrane</keyword>
<dbReference type="Proteomes" id="UP000006247">
    <property type="component" value="Unassembled WGS sequence"/>
</dbReference>
<name>C0E181_9CORY</name>
<evidence type="ECO:0000313" key="3">
    <source>
        <dbReference type="Proteomes" id="UP000006247"/>
    </source>
</evidence>
<proteinExistence type="predicted"/>
<feature type="transmembrane region" description="Helical" evidence="1">
    <location>
        <begin position="36"/>
        <end position="59"/>
    </location>
</feature>
<sequence>MLLYVASQILAQMPGQNMQPQAPAGFGAKIEQGLNFAFYIGIAMAIVGVMVAGITLLMSRREGSSEEATAMAMRIGFGAMILGGATSIVGAFL</sequence>